<keyword evidence="3" id="KW-1185">Reference proteome</keyword>
<evidence type="ECO:0000313" key="3">
    <source>
        <dbReference type="Proteomes" id="UP000226192"/>
    </source>
</evidence>
<organism evidence="2 3">
    <name type="scientific">Ophiocordyceps australis</name>
    <dbReference type="NCBI Taxonomy" id="1399860"/>
    <lineage>
        <taxon>Eukaryota</taxon>
        <taxon>Fungi</taxon>
        <taxon>Dikarya</taxon>
        <taxon>Ascomycota</taxon>
        <taxon>Pezizomycotina</taxon>
        <taxon>Sordariomycetes</taxon>
        <taxon>Hypocreomycetidae</taxon>
        <taxon>Hypocreales</taxon>
        <taxon>Ophiocordycipitaceae</taxon>
        <taxon>Ophiocordyceps</taxon>
    </lineage>
</organism>
<dbReference type="Proteomes" id="UP000226192">
    <property type="component" value="Unassembled WGS sequence"/>
</dbReference>
<dbReference type="AlphaFoldDB" id="A0A2C5XZT5"/>
<name>A0A2C5XZT5_9HYPO</name>
<gene>
    <name evidence="2" type="ORF">CDD81_1037</name>
</gene>
<evidence type="ECO:0000313" key="2">
    <source>
        <dbReference type="EMBL" id="PHH60926.1"/>
    </source>
</evidence>
<sequence length="379" mass="42032">MTMANPHRAISNSFSKIGLCLLLVCANCLTQAASQHDVVDYDPWVRNTSQVKAAIRSITAMSKGGAVPYKEAPLTAAQGVNLSFVSSDWHPRLFWRQIILPATLNVSIEIFSHLDFELMSEGNVEVTTSTAVINTERQGWKLSQSREQGHAVGMELTGEVSTGFFKMATKNTYNVHGSKRWTDEQRGATVTQQQFRASVRFDGKCGKNQICRVLTWTYTKSFRGVCLMFPLIDVSSCDRTAYSNAPANYSLAVFNPKTSPILTTVAEQFFELDTYDGNRTGAEIQGCVMHRHEAVKRSLQQGQCSFSYTLRKPDGTPLRTQAMLAESYNDHERRKRGAQDIGDPEITIIHDDLENLVRQDGVPFDGMSLGIAATGPSTK</sequence>
<dbReference type="OrthoDB" id="4863351at2759"/>
<dbReference type="EMBL" id="NJET01000123">
    <property type="protein sequence ID" value="PHH60926.1"/>
    <property type="molecule type" value="Genomic_DNA"/>
</dbReference>
<feature type="chain" id="PRO_5012157454" evidence="1">
    <location>
        <begin position="35"/>
        <end position="379"/>
    </location>
</feature>
<protein>
    <submittedName>
        <fullName evidence="2">Uncharacterized protein</fullName>
    </submittedName>
</protein>
<feature type="signal peptide" evidence="1">
    <location>
        <begin position="1"/>
        <end position="34"/>
    </location>
</feature>
<keyword evidence="1" id="KW-0732">Signal</keyword>
<evidence type="ECO:0000256" key="1">
    <source>
        <dbReference type="SAM" id="SignalP"/>
    </source>
</evidence>
<accession>A0A2C5XZT5</accession>
<reference evidence="2 3" key="1">
    <citation type="submission" date="2017-06" db="EMBL/GenBank/DDBJ databases">
        <title>Ant-infecting Ophiocordyceps genomes reveal a high diversity of potential behavioral manipulation genes and a possible major role for enterotoxins.</title>
        <authorList>
            <person name="De Bekker C."/>
            <person name="Evans H.C."/>
            <person name="Brachmann A."/>
            <person name="Hughes D.P."/>
        </authorList>
    </citation>
    <scope>NUCLEOTIDE SEQUENCE [LARGE SCALE GENOMIC DNA]</scope>
    <source>
        <strain evidence="2 3">Map64</strain>
    </source>
</reference>
<comment type="caution">
    <text evidence="2">The sequence shown here is derived from an EMBL/GenBank/DDBJ whole genome shotgun (WGS) entry which is preliminary data.</text>
</comment>
<proteinExistence type="predicted"/>